<name>A0ABN1BUF4_9DEIO</name>
<organism evidence="2 3">
    <name type="scientific">Deinococcus depolymerans</name>
    <dbReference type="NCBI Taxonomy" id="392408"/>
    <lineage>
        <taxon>Bacteria</taxon>
        <taxon>Thermotogati</taxon>
        <taxon>Deinococcota</taxon>
        <taxon>Deinococci</taxon>
        <taxon>Deinococcales</taxon>
        <taxon>Deinococcaceae</taxon>
        <taxon>Deinococcus</taxon>
    </lineage>
</organism>
<keyword evidence="3" id="KW-1185">Reference proteome</keyword>
<sequence>MNQIEKALETNKVSGRSKADLLPSSVVDNLADEIGIRNPQWRDLYIALNGGHPEKDYYQYGDNNDFTVNNFLNLGNGDSDAESALKIKQSLFKEVEFFPIARDGGGNILLIRINSTDLSVYAWYNDTRSKPIPIASSILEFLTKLEEFPEEDFE</sequence>
<reference evidence="2 3" key="1">
    <citation type="journal article" date="2019" name="Int. J. Syst. Evol. Microbiol.">
        <title>The Global Catalogue of Microorganisms (GCM) 10K type strain sequencing project: providing services to taxonomists for standard genome sequencing and annotation.</title>
        <authorList>
            <consortium name="The Broad Institute Genomics Platform"/>
            <consortium name="The Broad Institute Genome Sequencing Center for Infectious Disease"/>
            <person name="Wu L."/>
            <person name="Ma J."/>
        </authorList>
    </citation>
    <scope>NUCLEOTIDE SEQUENCE [LARGE SCALE GENOMIC DNA]</scope>
    <source>
        <strain evidence="2 3">JCM 14368</strain>
    </source>
</reference>
<evidence type="ECO:0000313" key="2">
    <source>
        <dbReference type="EMBL" id="GAA0505656.1"/>
    </source>
</evidence>
<dbReference type="SUPFAM" id="SSF160631">
    <property type="entry name" value="SMI1/KNR4-like"/>
    <property type="match status" value="1"/>
</dbReference>
<dbReference type="Gene3D" id="3.40.1580.10">
    <property type="entry name" value="SMI1/KNR4-like"/>
    <property type="match status" value="1"/>
</dbReference>
<dbReference type="Proteomes" id="UP001500191">
    <property type="component" value="Unassembled WGS sequence"/>
</dbReference>
<protein>
    <recommendedName>
        <fullName evidence="1">Knr4/Smi1-like domain-containing protein</fullName>
    </recommendedName>
</protein>
<evidence type="ECO:0000313" key="3">
    <source>
        <dbReference type="Proteomes" id="UP001500191"/>
    </source>
</evidence>
<accession>A0ABN1BUF4</accession>
<dbReference type="InterPro" id="IPR018958">
    <property type="entry name" value="Knr4/Smi1-like_dom"/>
</dbReference>
<proteinExistence type="predicted"/>
<evidence type="ECO:0000259" key="1">
    <source>
        <dbReference type="Pfam" id="PF09346"/>
    </source>
</evidence>
<comment type="caution">
    <text evidence="2">The sequence shown here is derived from an EMBL/GenBank/DDBJ whole genome shotgun (WGS) entry which is preliminary data.</text>
</comment>
<dbReference type="RefSeq" id="WP_343757126.1">
    <property type="nucleotide sequence ID" value="NZ_BAAADB010000008.1"/>
</dbReference>
<dbReference type="Pfam" id="PF09346">
    <property type="entry name" value="SMI1_KNR4"/>
    <property type="match status" value="1"/>
</dbReference>
<dbReference type="InterPro" id="IPR037883">
    <property type="entry name" value="Knr4/Smi1-like_sf"/>
</dbReference>
<gene>
    <name evidence="2" type="ORF">GCM10008937_11960</name>
</gene>
<dbReference type="EMBL" id="BAAADB010000008">
    <property type="protein sequence ID" value="GAA0505656.1"/>
    <property type="molecule type" value="Genomic_DNA"/>
</dbReference>
<feature type="domain" description="Knr4/Smi1-like" evidence="1">
    <location>
        <begin position="42"/>
        <end position="143"/>
    </location>
</feature>